<dbReference type="OrthoDB" id="3729994at2"/>
<keyword evidence="1" id="KW-0472">Membrane</keyword>
<evidence type="ECO:0000256" key="1">
    <source>
        <dbReference type="SAM" id="Phobius"/>
    </source>
</evidence>
<dbReference type="eggNOG" id="ENOG5031QW8">
    <property type="taxonomic scope" value="Bacteria"/>
</dbReference>
<proteinExistence type="predicted"/>
<organism evidence="2 3">
    <name type="scientific">Mobilicoccus pelagius NBRC 104925</name>
    <dbReference type="NCBI Taxonomy" id="1089455"/>
    <lineage>
        <taxon>Bacteria</taxon>
        <taxon>Bacillati</taxon>
        <taxon>Actinomycetota</taxon>
        <taxon>Actinomycetes</taxon>
        <taxon>Micrococcales</taxon>
        <taxon>Dermatophilaceae</taxon>
        <taxon>Mobilicoccus</taxon>
    </lineage>
</organism>
<feature type="transmembrane region" description="Helical" evidence="1">
    <location>
        <begin position="45"/>
        <end position="64"/>
    </location>
</feature>
<dbReference type="Proteomes" id="UP000004367">
    <property type="component" value="Unassembled WGS sequence"/>
</dbReference>
<protein>
    <recommendedName>
        <fullName evidence="4">Integral membrane protein</fullName>
    </recommendedName>
</protein>
<dbReference type="RefSeq" id="WP_009482404.1">
    <property type="nucleotide sequence ID" value="NZ_BAFE01000052.1"/>
</dbReference>
<accession>H5URZ8</accession>
<name>H5URZ8_9MICO</name>
<comment type="caution">
    <text evidence="2">The sequence shown here is derived from an EMBL/GenBank/DDBJ whole genome shotgun (WGS) entry which is preliminary data.</text>
</comment>
<evidence type="ECO:0008006" key="4">
    <source>
        <dbReference type="Google" id="ProtNLM"/>
    </source>
</evidence>
<evidence type="ECO:0000313" key="2">
    <source>
        <dbReference type="EMBL" id="GAB48506.1"/>
    </source>
</evidence>
<feature type="transmembrane region" description="Helical" evidence="1">
    <location>
        <begin position="71"/>
        <end position="89"/>
    </location>
</feature>
<keyword evidence="1" id="KW-0812">Transmembrane</keyword>
<keyword evidence="3" id="KW-1185">Reference proteome</keyword>
<evidence type="ECO:0000313" key="3">
    <source>
        <dbReference type="Proteomes" id="UP000004367"/>
    </source>
</evidence>
<feature type="transmembrane region" description="Helical" evidence="1">
    <location>
        <begin position="95"/>
        <end position="117"/>
    </location>
</feature>
<gene>
    <name evidence="2" type="ORF">MOPEL_073_01470</name>
</gene>
<dbReference type="AlphaFoldDB" id="H5URZ8"/>
<dbReference type="EMBL" id="BAFE01000052">
    <property type="protein sequence ID" value="GAB48506.1"/>
    <property type="molecule type" value="Genomic_DNA"/>
</dbReference>
<sequence length="134" mass="13957">MTPPSVPMIVARLVATLELSLVVGQAGWASAFLAGESQCRPHHAVGAILTLVTCLVGALVYIVLRQWVGRVNLVLAVTMAVLAGVQYALGEAAAVAAHIFLGVLVAMTATALTSWTYRHEPTPSPSRQVSTPSA</sequence>
<keyword evidence="1" id="KW-1133">Transmembrane helix</keyword>
<reference evidence="2 3" key="1">
    <citation type="submission" date="2012-02" db="EMBL/GenBank/DDBJ databases">
        <title>Whole genome shotgun sequence of Mobilicoccus pelagius NBRC 104925.</title>
        <authorList>
            <person name="Yoshida Y."/>
            <person name="Hosoyama A."/>
            <person name="Tsuchikane K."/>
            <person name="Katsumata H."/>
            <person name="Yamazaki S."/>
            <person name="Fujita N."/>
        </authorList>
    </citation>
    <scope>NUCLEOTIDE SEQUENCE [LARGE SCALE GENOMIC DNA]</scope>
    <source>
        <strain evidence="2 3">NBRC 104925</strain>
    </source>
</reference>